<dbReference type="Proteomes" id="UP000499080">
    <property type="component" value="Unassembled WGS sequence"/>
</dbReference>
<evidence type="ECO:0000313" key="3">
    <source>
        <dbReference type="Proteomes" id="UP000499080"/>
    </source>
</evidence>
<dbReference type="AlphaFoldDB" id="A0A4Y2IWM2"/>
<keyword evidence="3" id="KW-1185">Reference proteome</keyword>
<evidence type="ECO:0000313" key="2">
    <source>
        <dbReference type="EMBL" id="GBM81302.1"/>
    </source>
</evidence>
<comment type="caution">
    <text evidence="2">The sequence shown here is derived from an EMBL/GenBank/DDBJ whole genome shotgun (WGS) entry which is preliminary data.</text>
</comment>
<keyword evidence="1" id="KW-0472">Membrane</keyword>
<feature type="transmembrane region" description="Helical" evidence="1">
    <location>
        <begin position="101"/>
        <end position="122"/>
    </location>
</feature>
<evidence type="ECO:0000256" key="1">
    <source>
        <dbReference type="SAM" id="Phobius"/>
    </source>
</evidence>
<dbReference type="EMBL" id="BGPR01002935">
    <property type="protein sequence ID" value="GBM81302.1"/>
    <property type="molecule type" value="Genomic_DNA"/>
</dbReference>
<keyword evidence="1" id="KW-1133">Transmembrane helix</keyword>
<proteinExistence type="predicted"/>
<sequence>MQIGVCQGSQWYGREMMYIPTVWPSERQTAKKNRAQLQKLDDSSTDIWATNSIQKYEMRPADLENVCLADFVARYIKEHKRKRDASEFGDICCYFQPFLSFPLLLLLLLFLFLLFPLLLLLLQQFFP</sequence>
<gene>
    <name evidence="2" type="ORF">AVEN_46805_1</name>
</gene>
<name>A0A4Y2IWM2_ARAVE</name>
<accession>A0A4Y2IWM2</accession>
<keyword evidence="1" id="KW-0812">Transmembrane</keyword>
<dbReference type="OrthoDB" id="6141723at2759"/>
<organism evidence="2 3">
    <name type="scientific">Araneus ventricosus</name>
    <name type="common">Orbweaver spider</name>
    <name type="synonym">Epeira ventricosa</name>
    <dbReference type="NCBI Taxonomy" id="182803"/>
    <lineage>
        <taxon>Eukaryota</taxon>
        <taxon>Metazoa</taxon>
        <taxon>Ecdysozoa</taxon>
        <taxon>Arthropoda</taxon>
        <taxon>Chelicerata</taxon>
        <taxon>Arachnida</taxon>
        <taxon>Araneae</taxon>
        <taxon>Araneomorphae</taxon>
        <taxon>Entelegynae</taxon>
        <taxon>Araneoidea</taxon>
        <taxon>Araneidae</taxon>
        <taxon>Araneus</taxon>
    </lineage>
</organism>
<protein>
    <submittedName>
        <fullName evidence="2">Uncharacterized protein</fullName>
    </submittedName>
</protein>
<reference evidence="2 3" key="1">
    <citation type="journal article" date="2019" name="Sci. Rep.">
        <title>Orb-weaving spider Araneus ventricosus genome elucidates the spidroin gene catalogue.</title>
        <authorList>
            <person name="Kono N."/>
            <person name="Nakamura H."/>
            <person name="Ohtoshi R."/>
            <person name="Moran D.A.P."/>
            <person name="Shinohara A."/>
            <person name="Yoshida Y."/>
            <person name="Fujiwara M."/>
            <person name="Mori M."/>
            <person name="Tomita M."/>
            <person name="Arakawa K."/>
        </authorList>
    </citation>
    <scope>NUCLEOTIDE SEQUENCE [LARGE SCALE GENOMIC DNA]</scope>
</reference>